<dbReference type="SUPFAM" id="SSF54001">
    <property type="entry name" value="Cysteine proteinases"/>
    <property type="match status" value="1"/>
</dbReference>
<dbReference type="PROSITE" id="PS51935">
    <property type="entry name" value="NLPC_P60"/>
    <property type="match status" value="1"/>
</dbReference>
<name>A0ABU7RXB3_9ACTN</name>
<comment type="caution">
    <text evidence="7">The sequence shown here is derived from an EMBL/GenBank/DDBJ whole genome shotgun (WGS) entry which is preliminary data.</text>
</comment>
<evidence type="ECO:0000256" key="1">
    <source>
        <dbReference type="ARBA" id="ARBA00007074"/>
    </source>
</evidence>
<reference evidence="7 8" key="1">
    <citation type="submission" date="2024-01" db="EMBL/GenBank/DDBJ databases">
        <title>Genome insights into Plantactinospora sonchi sp. nov.</title>
        <authorList>
            <person name="Wang L."/>
        </authorList>
    </citation>
    <scope>NUCLEOTIDE SEQUENCE [LARGE SCALE GENOMIC DNA]</scope>
    <source>
        <strain evidence="7 8">NEAU-QY2</strain>
    </source>
</reference>
<feature type="compositionally biased region" description="Low complexity" evidence="5">
    <location>
        <begin position="493"/>
        <end position="514"/>
    </location>
</feature>
<feature type="domain" description="NlpC/P60" evidence="6">
    <location>
        <begin position="273"/>
        <end position="398"/>
    </location>
</feature>
<dbReference type="InterPro" id="IPR038765">
    <property type="entry name" value="Papain-like_cys_pep_sf"/>
</dbReference>
<keyword evidence="4" id="KW-0788">Thiol protease</keyword>
<proteinExistence type="inferred from homology"/>
<dbReference type="InterPro" id="IPR000064">
    <property type="entry name" value="NLP_P60_dom"/>
</dbReference>
<evidence type="ECO:0000313" key="8">
    <source>
        <dbReference type="Proteomes" id="UP001332243"/>
    </source>
</evidence>
<feature type="region of interest" description="Disordered" evidence="5">
    <location>
        <begin position="400"/>
        <end position="514"/>
    </location>
</feature>
<dbReference type="PANTHER" id="PTHR47053">
    <property type="entry name" value="MUREIN DD-ENDOPEPTIDASE MEPH-RELATED"/>
    <property type="match status" value="1"/>
</dbReference>
<feature type="region of interest" description="Disordered" evidence="5">
    <location>
        <begin position="40"/>
        <end position="84"/>
    </location>
</feature>
<accession>A0ABU7RXB3</accession>
<evidence type="ECO:0000313" key="7">
    <source>
        <dbReference type="EMBL" id="MEE6261158.1"/>
    </source>
</evidence>
<gene>
    <name evidence="7" type="ORF">V1633_22000</name>
</gene>
<protein>
    <submittedName>
        <fullName evidence="7">NlpC/P60 family protein</fullName>
    </submittedName>
</protein>
<feature type="compositionally biased region" description="Polar residues" evidence="5">
    <location>
        <begin position="73"/>
        <end position="84"/>
    </location>
</feature>
<feature type="compositionally biased region" description="Pro residues" evidence="5">
    <location>
        <begin position="408"/>
        <end position="454"/>
    </location>
</feature>
<keyword evidence="2" id="KW-0645">Protease</keyword>
<comment type="similarity">
    <text evidence="1">Belongs to the peptidase C40 family.</text>
</comment>
<dbReference type="InterPro" id="IPR051202">
    <property type="entry name" value="Peptidase_C40"/>
</dbReference>
<dbReference type="Gene3D" id="3.90.1720.10">
    <property type="entry name" value="endopeptidase domain like (from Nostoc punctiforme)"/>
    <property type="match status" value="1"/>
</dbReference>
<organism evidence="7 8">
    <name type="scientific">Plantactinospora sonchi</name>
    <dbReference type="NCBI Taxonomy" id="1544735"/>
    <lineage>
        <taxon>Bacteria</taxon>
        <taxon>Bacillati</taxon>
        <taxon>Actinomycetota</taxon>
        <taxon>Actinomycetes</taxon>
        <taxon>Micromonosporales</taxon>
        <taxon>Micromonosporaceae</taxon>
        <taxon>Plantactinospora</taxon>
    </lineage>
</organism>
<sequence>MANSRRGQAERTDNMVSPVLRPLLWSALVGAIVAGALATPVWADPPPSNSTPSTVPDAGLRPQLGGPAVPGAPTNTTSPNIQVPSVNGPLANRIYALEVEVASLGDDLLTLRQQRDEAEARVSITETGLRIARDNVAVARATADSAAAEALKDAAGLPPGAFGSDLHGLELLKRIQRGEQRSPRDTSLAAENVKNALEAQQKAETEHQQAVAASQLAENNFTAAEKKYKERSDALLKLKRDNADQLAAIERQREAAEQRLGASIGLDSVNGLVANPKAIRAMNYALAQRGDPYVWAAEGPNQFDCSGLMWAAYRSQGYTLPRVSRDQYRGTRGKTVNRSALLPGDLVFFASGSSPSSIYHVGMYIGGGKMVHAPTTGDVVKVSTVRWSQFFAATRVFDAVPAPNTTPTTPPPTTRPPTNPTTPPTNPTTPPTNPTTPPTDPTTPPPTTLPPLTPEPTSGEPTEEPSDEPTEEPTDEPTKEPTGQPDSPDDEATSTPSATKTSPAATNSPSSTGS</sequence>
<evidence type="ECO:0000259" key="6">
    <source>
        <dbReference type="PROSITE" id="PS51935"/>
    </source>
</evidence>
<feature type="compositionally biased region" description="Acidic residues" evidence="5">
    <location>
        <begin position="461"/>
        <end position="475"/>
    </location>
</feature>
<evidence type="ECO:0000256" key="4">
    <source>
        <dbReference type="ARBA" id="ARBA00022807"/>
    </source>
</evidence>
<evidence type="ECO:0000256" key="2">
    <source>
        <dbReference type="ARBA" id="ARBA00022670"/>
    </source>
</evidence>
<evidence type="ECO:0000256" key="5">
    <source>
        <dbReference type="SAM" id="MobiDB-lite"/>
    </source>
</evidence>
<keyword evidence="8" id="KW-1185">Reference proteome</keyword>
<dbReference type="Proteomes" id="UP001332243">
    <property type="component" value="Unassembled WGS sequence"/>
</dbReference>
<evidence type="ECO:0000256" key="3">
    <source>
        <dbReference type="ARBA" id="ARBA00022801"/>
    </source>
</evidence>
<dbReference type="RefSeq" id="WP_331216274.1">
    <property type="nucleotide sequence ID" value="NZ_JAZGQK010000019.1"/>
</dbReference>
<dbReference type="PANTHER" id="PTHR47053:SF1">
    <property type="entry name" value="MUREIN DD-ENDOPEPTIDASE MEPH-RELATED"/>
    <property type="match status" value="1"/>
</dbReference>
<dbReference type="EMBL" id="JAZGQK010000019">
    <property type="protein sequence ID" value="MEE6261158.1"/>
    <property type="molecule type" value="Genomic_DNA"/>
</dbReference>
<keyword evidence="3" id="KW-0378">Hydrolase</keyword>
<dbReference type="Pfam" id="PF00877">
    <property type="entry name" value="NLPC_P60"/>
    <property type="match status" value="1"/>
</dbReference>